<dbReference type="Proteomes" id="UP000004221">
    <property type="component" value="Unassembled WGS sequence"/>
</dbReference>
<dbReference type="EMBL" id="CAGS01000164">
    <property type="protein sequence ID" value="CCF83570.1"/>
    <property type="molecule type" value="Genomic_DNA"/>
</dbReference>
<dbReference type="RefSeq" id="WP_008476919.1">
    <property type="nucleotide sequence ID" value="NZ_CAGS01000164.1"/>
</dbReference>
<proteinExistence type="predicted"/>
<dbReference type="InterPro" id="IPR042226">
    <property type="entry name" value="eFR1_2_sf"/>
</dbReference>
<protein>
    <recommendedName>
        <fullName evidence="4">eRF1 domain-containing protein</fullName>
    </recommendedName>
</protein>
<keyword evidence="3" id="KW-1185">Reference proteome</keyword>
<evidence type="ECO:0000313" key="3">
    <source>
        <dbReference type="Proteomes" id="UP000004221"/>
    </source>
</evidence>
<feature type="compositionally biased region" description="Basic and acidic residues" evidence="1">
    <location>
        <begin position="171"/>
        <end position="182"/>
    </location>
</feature>
<dbReference type="AlphaFoldDB" id="I4EFV8"/>
<sequence length="410" mass="45154">MRSYPHVYTELNAIPNVLQALRETAPPEAGVLSVYLDTSVHRIQGQAYLLAFREGCRTIRANLDTAPRPEQKAFEAAAEQATHYLTHEFVPRHPGLALFASADSGYFFAVPIPQQPADSVTWAPEPQLAPLEEALDDFERIAVALVDKQQARLFSVYLGEIQEEREFESEVTGKRAPGDWPRRTRPSGPQEGRQIPGKQGITVWAGMAQGRQKRRHYEHARQHLRRTAHELMEILNARPFDRLILAGPEEATVLLEEDLPRPLRGRLSGRMTLPVTASEPEVLRATLQEAEEIERRVELDMVNQLIEAATTPRAELGLAATLDALADARVHTLFLADSFSAAGAECPNCGRLAGESGRCPACGDSEMTPIQLRERMIDQAVAQGARIEIVSGPAAAALAEHGGVGAYTRF</sequence>
<organism evidence="2 3">
    <name type="scientific">Nitrolancea hollandica Lb</name>
    <dbReference type="NCBI Taxonomy" id="1129897"/>
    <lineage>
        <taxon>Bacteria</taxon>
        <taxon>Pseudomonadati</taxon>
        <taxon>Thermomicrobiota</taxon>
        <taxon>Thermomicrobia</taxon>
        <taxon>Sphaerobacterales</taxon>
        <taxon>Sphaerobacterineae</taxon>
        <taxon>Sphaerobacteraceae</taxon>
        <taxon>Nitrolancea</taxon>
    </lineage>
</organism>
<dbReference type="Gene3D" id="3.30.420.60">
    <property type="entry name" value="eRF1 domain 2"/>
    <property type="match status" value="2"/>
</dbReference>
<dbReference type="OrthoDB" id="5241360at2"/>
<feature type="region of interest" description="Disordered" evidence="1">
    <location>
        <begin position="171"/>
        <end position="196"/>
    </location>
</feature>
<comment type="caution">
    <text evidence="2">The sequence shown here is derived from an EMBL/GenBank/DDBJ whole genome shotgun (WGS) entry which is preliminary data.</text>
</comment>
<evidence type="ECO:0000256" key="1">
    <source>
        <dbReference type="SAM" id="MobiDB-lite"/>
    </source>
</evidence>
<evidence type="ECO:0000313" key="2">
    <source>
        <dbReference type="EMBL" id="CCF83570.1"/>
    </source>
</evidence>
<reference evidence="2 3" key="1">
    <citation type="journal article" date="2012" name="ISME J.">
        <title>Nitrification expanded: discovery, physiology and genomics of a nitrite-oxidizing bacterium from the phylum Chloroflexi.</title>
        <authorList>
            <person name="Sorokin D.Y."/>
            <person name="Lucker S."/>
            <person name="Vejmelkova D."/>
            <person name="Kostrikina N.A."/>
            <person name="Kleerebezem R."/>
            <person name="Rijpstra W.I."/>
            <person name="Damste J.S."/>
            <person name="Le Paslier D."/>
            <person name="Muyzer G."/>
            <person name="Wagner M."/>
            <person name="van Loosdrecht M.C."/>
            <person name="Daims H."/>
        </authorList>
    </citation>
    <scope>NUCLEOTIDE SEQUENCE [LARGE SCALE GENOMIC DNA]</scope>
    <source>
        <strain evidence="3">none</strain>
    </source>
</reference>
<gene>
    <name evidence="2" type="ORF">NITHO_2460003</name>
</gene>
<dbReference type="Pfam" id="PF18854">
    <property type="entry name" value="baeRF_family10"/>
    <property type="match status" value="1"/>
</dbReference>
<evidence type="ECO:0008006" key="4">
    <source>
        <dbReference type="Google" id="ProtNLM"/>
    </source>
</evidence>
<dbReference type="InterPro" id="IPR041202">
    <property type="entry name" value="BaeRF_family10"/>
</dbReference>
<name>I4EFV8_9BACT</name>
<accession>I4EFV8</accession>